<evidence type="ECO:0000313" key="2">
    <source>
        <dbReference type="EMBL" id="KAF2563116.1"/>
    </source>
</evidence>
<sequence length="449" mass="51067">MFPELSGEDRKMAMLYISHADPTERMARIERQGYALSYTELLEAHHCNKTLQIAAPATYIGDTNEEVSESSGSMLSAYSSPINPSGFQLGPSTEGSVTGNVGVTIRTRADVKLKTEGYLILTFYREQKQKTFRTYGGFQSEAAASPMSIWSWKCQGAGSPERVQRLRNIRRKYFPDLLFLMETKQKFKFMDDLRLELGYDKMVTVESVGRRGGLALLWKNCYEVEILSSSSRIFDARVKVGSLSFYVSCVYGDPIREKQKLVWDSWMSIGITRNDPWLLLGDFNELMSNAEKEGGATKSGGYYLGLSEKTNGVGQKDKVWVQCRLDRSFGNDGWFKLFPKANTEYMRMYASDHRPIKVRFALEGEDRGCGRFYFDQRMIGKEGFEEAVIRGWNMANLTGETHIMDRIASCRRELARWNEVPTLMPAATLNVCPSSWKLRLLSVFPITLL</sequence>
<dbReference type="Pfam" id="PF03372">
    <property type="entry name" value="Exo_endo_phos"/>
    <property type="match status" value="1"/>
</dbReference>
<dbReference type="GO" id="GO:0003824">
    <property type="term" value="F:catalytic activity"/>
    <property type="evidence" value="ECO:0007669"/>
    <property type="project" value="InterPro"/>
</dbReference>
<dbReference type="InterPro" id="IPR036691">
    <property type="entry name" value="Endo/exonu/phosph_ase_sf"/>
</dbReference>
<gene>
    <name evidence="2" type="ORF">F2Q70_00015687</name>
</gene>
<dbReference type="PANTHER" id="PTHR35218">
    <property type="entry name" value="RNASE H DOMAIN-CONTAINING PROTEIN"/>
    <property type="match status" value="1"/>
</dbReference>
<protein>
    <recommendedName>
        <fullName evidence="1">Endonuclease/exonuclease/phosphatase domain-containing protein</fullName>
    </recommendedName>
</protein>
<accession>A0A8S9I1C5</accession>
<proteinExistence type="predicted"/>
<name>A0A8S9I1C5_BRACR</name>
<dbReference type="InterPro" id="IPR005135">
    <property type="entry name" value="Endo/exonuclease/phosphatase"/>
</dbReference>
<reference evidence="2" key="1">
    <citation type="submission" date="2019-12" db="EMBL/GenBank/DDBJ databases">
        <title>Genome sequencing and annotation of Brassica cretica.</title>
        <authorList>
            <person name="Studholme D.J."/>
            <person name="Sarris P.F."/>
        </authorList>
    </citation>
    <scope>NUCLEOTIDE SEQUENCE</scope>
    <source>
        <strain evidence="2">PFS-102/07</strain>
        <tissue evidence="2">Leaf</tissue>
    </source>
</reference>
<organism evidence="2">
    <name type="scientific">Brassica cretica</name>
    <name type="common">Mustard</name>
    <dbReference type="NCBI Taxonomy" id="69181"/>
    <lineage>
        <taxon>Eukaryota</taxon>
        <taxon>Viridiplantae</taxon>
        <taxon>Streptophyta</taxon>
        <taxon>Embryophyta</taxon>
        <taxon>Tracheophyta</taxon>
        <taxon>Spermatophyta</taxon>
        <taxon>Magnoliopsida</taxon>
        <taxon>eudicotyledons</taxon>
        <taxon>Gunneridae</taxon>
        <taxon>Pentapetalae</taxon>
        <taxon>rosids</taxon>
        <taxon>malvids</taxon>
        <taxon>Brassicales</taxon>
        <taxon>Brassicaceae</taxon>
        <taxon>Brassiceae</taxon>
        <taxon>Brassica</taxon>
    </lineage>
</organism>
<dbReference type="PANTHER" id="PTHR35218:SF9">
    <property type="entry name" value="ENDONUCLEASE_EXONUCLEASE_PHOSPHATASE DOMAIN-CONTAINING PROTEIN"/>
    <property type="match status" value="1"/>
</dbReference>
<feature type="domain" description="Endonuclease/exonuclease/phosphatase" evidence="1">
    <location>
        <begin position="151"/>
        <end position="353"/>
    </location>
</feature>
<evidence type="ECO:0000259" key="1">
    <source>
        <dbReference type="Pfam" id="PF03372"/>
    </source>
</evidence>
<dbReference type="SUPFAM" id="SSF56219">
    <property type="entry name" value="DNase I-like"/>
    <property type="match status" value="1"/>
</dbReference>
<dbReference type="EMBL" id="QGKY02001250">
    <property type="protein sequence ID" value="KAF2563116.1"/>
    <property type="molecule type" value="Genomic_DNA"/>
</dbReference>
<dbReference type="Gene3D" id="3.60.10.10">
    <property type="entry name" value="Endonuclease/exonuclease/phosphatase"/>
    <property type="match status" value="1"/>
</dbReference>
<dbReference type="AlphaFoldDB" id="A0A8S9I1C5"/>
<comment type="caution">
    <text evidence="2">The sequence shown here is derived from an EMBL/GenBank/DDBJ whole genome shotgun (WGS) entry which is preliminary data.</text>
</comment>